<dbReference type="KEGG" id="gph:GEMMAAP_09825"/>
<accession>A0A143BKJ5</accession>
<dbReference type="InterPro" id="IPR045076">
    <property type="entry name" value="MutS"/>
</dbReference>
<feature type="domain" description="Smr" evidence="9">
    <location>
        <begin position="753"/>
        <end position="828"/>
    </location>
</feature>
<dbReference type="GO" id="GO:0005524">
    <property type="term" value="F:ATP binding"/>
    <property type="evidence" value="ECO:0007669"/>
    <property type="project" value="UniProtKB-UniRule"/>
</dbReference>
<dbReference type="Gene3D" id="3.30.1370.110">
    <property type="match status" value="1"/>
</dbReference>
<reference evidence="10 11" key="1">
    <citation type="journal article" date="2014" name="Proc. Natl. Acad. Sci. U.S.A.">
        <title>Functional type 2 photosynthetic reaction centers found in the rare bacterial phylum Gemmatimonadetes.</title>
        <authorList>
            <person name="Zeng Y."/>
            <person name="Feng F."/>
            <person name="Medova H."/>
            <person name="Dean J."/>
            <person name="Koblizek M."/>
        </authorList>
    </citation>
    <scope>NUCLEOTIDE SEQUENCE [LARGE SCALE GENOMIC DNA]</scope>
    <source>
        <strain evidence="10 11">AP64</strain>
    </source>
</reference>
<dbReference type="PANTHER" id="PTHR48466:SF2">
    <property type="entry name" value="OS10G0509000 PROTEIN"/>
    <property type="match status" value="1"/>
</dbReference>
<comment type="function">
    <text evidence="7">Acts as a ribosome collision sensor, splitting the ribosome into its 2 subunits. Detects stalled/collided 70S ribosomes which it binds and splits by an ATP-hydrolysis driven conformational change. Acts upstream of the ribosome quality control system (RQC), a ribosome-associated complex that mediates the extraction of incompletely synthesized nascent chains from stalled ribosomes and their subsequent degradation. Probably generates substrates for RQC.</text>
</comment>
<dbReference type="GO" id="GO:0019843">
    <property type="term" value="F:rRNA binding"/>
    <property type="evidence" value="ECO:0007669"/>
    <property type="project" value="UniProtKB-UniRule"/>
</dbReference>
<evidence type="ECO:0000256" key="1">
    <source>
        <dbReference type="ARBA" id="ARBA00022730"/>
    </source>
</evidence>
<dbReference type="AlphaFoldDB" id="A0A143BKJ5"/>
<dbReference type="InterPro" id="IPR036187">
    <property type="entry name" value="DNA_mismatch_repair_MutS_sf"/>
</dbReference>
<keyword evidence="5 7" id="KW-0694">RNA-binding</keyword>
<evidence type="ECO:0000256" key="8">
    <source>
        <dbReference type="SAM" id="MobiDB-lite"/>
    </source>
</evidence>
<keyword evidence="3 7" id="KW-0378">Hydrolase</keyword>
<comment type="similarity">
    <text evidence="7">Belongs to the DNA mismatch repair MutS family. MutS2 subfamily.</text>
</comment>
<dbReference type="Pfam" id="PF20297">
    <property type="entry name" value="MSSS"/>
    <property type="match status" value="1"/>
</dbReference>
<keyword evidence="2 7" id="KW-0547">Nucleotide-binding</keyword>
<keyword evidence="7" id="KW-0540">Nuclease</keyword>
<feature type="compositionally biased region" description="Polar residues" evidence="8">
    <location>
        <begin position="654"/>
        <end position="671"/>
    </location>
</feature>
<dbReference type="SMART" id="SM00534">
    <property type="entry name" value="MUTSac"/>
    <property type="match status" value="1"/>
</dbReference>
<keyword evidence="11" id="KW-1185">Reference proteome</keyword>
<feature type="region of interest" description="Disordered" evidence="8">
    <location>
        <begin position="646"/>
        <end position="676"/>
    </location>
</feature>
<dbReference type="GO" id="GO:0140664">
    <property type="term" value="F:ATP-dependent DNA damage sensor activity"/>
    <property type="evidence" value="ECO:0007669"/>
    <property type="project" value="InterPro"/>
</dbReference>
<dbReference type="PANTHER" id="PTHR48466">
    <property type="entry name" value="OS10G0509000 PROTEIN-RELATED"/>
    <property type="match status" value="1"/>
</dbReference>
<dbReference type="GO" id="GO:0030983">
    <property type="term" value="F:mismatched DNA binding"/>
    <property type="evidence" value="ECO:0007669"/>
    <property type="project" value="InterPro"/>
</dbReference>
<dbReference type="GO" id="GO:0006298">
    <property type="term" value="P:mismatch repair"/>
    <property type="evidence" value="ECO:0007669"/>
    <property type="project" value="InterPro"/>
</dbReference>
<dbReference type="GO" id="GO:0016887">
    <property type="term" value="F:ATP hydrolysis activity"/>
    <property type="evidence" value="ECO:0007669"/>
    <property type="project" value="InterPro"/>
</dbReference>
<dbReference type="SUPFAM" id="SSF160443">
    <property type="entry name" value="SMR domain-like"/>
    <property type="match status" value="1"/>
</dbReference>
<dbReference type="EMBL" id="CP011454">
    <property type="protein sequence ID" value="AMW05042.1"/>
    <property type="molecule type" value="Genomic_DNA"/>
</dbReference>
<dbReference type="InterPro" id="IPR046893">
    <property type="entry name" value="MSSS"/>
</dbReference>
<dbReference type="PROSITE" id="PS50828">
    <property type="entry name" value="SMR"/>
    <property type="match status" value="1"/>
</dbReference>
<reference evidence="10 11" key="2">
    <citation type="journal article" date="2016" name="Environ. Microbiol. Rep.">
        <title>Metagenomic evidence for the presence of phototrophic Gemmatimonadetes bacteria in diverse environments.</title>
        <authorList>
            <person name="Zeng Y."/>
            <person name="Baumbach J."/>
            <person name="Barbosa E.G."/>
            <person name="Azevedo V."/>
            <person name="Zhang C."/>
            <person name="Koblizek M."/>
        </authorList>
    </citation>
    <scope>NUCLEOTIDE SEQUENCE [LARGE SCALE GENOMIC DNA]</scope>
    <source>
        <strain evidence="10 11">AP64</strain>
    </source>
</reference>
<dbReference type="STRING" id="1379270.GEMMAAP_09825"/>
<dbReference type="NCBIfam" id="TIGR01069">
    <property type="entry name" value="mutS2"/>
    <property type="match status" value="1"/>
</dbReference>
<dbReference type="SUPFAM" id="SSF52540">
    <property type="entry name" value="P-loop containing nucleoside triphosphate hydrolases"/>
    <property type="match status" value="1"/>
</dbReference>
<evidence type="ECO:0000256" key="5">
    <source>
        <dbReference type="ARBA" id="ARBA00022884"/>
    </source>
</evidence>
<dbReference type="Pfam" id="PF00488">
    <property type="entry name" value="MutS_V"/>
    <property type="match status" value="1"/>
</dbReference>
<dbReference type="eggNOG" id="COG1193">
    <property type="taxonomic scope" value="Bacteria"/>
</dbReference>
<evidence type="ECO:0000259" key="9">
    <source>
        <dbReference type="PROSITE" id="PS50828"/>
    </source>
</evidence>
<keyword evidence="1 7" id="KW-0699">rRNA-binding</keyword>
<dbReference type="PIRSF" id="PIRSF005814">
    <property type="entry name" value="MutS_YshD"/>
    <property type="match status" value="1"/>
</dbReference>
<evidence type="ECO:0000256" key="6">
    <source>
        <dbReference type="ARBA" id="ARBA00023125"/>
    </source>
</evidence>
<protein>
    <recommendedName>
        <fullName evidence="7">Endonuclease MutS2</fullName>
        <ecNumber evidence="7">3.1.-.-</ecNumber>
    </recommendedName>
    <alternativeName>
        <fullName evidence="7">Ribosome-associated protein quality control-upstream factor</fullName>
        <shortName evidence="7">RQC-upstream factor</shortName>
        <shortName evidence="7">RqcU</shortName>
        <ecNumber evidence="7">3.6.4.-</ecNumber>
    </alternativeName>
</protein>
<feature type="binding site" evidence="7">
    <location>
        <begin position="347"/>
        <end position="354"/>
    </location>
    <ligand>
        <name>ATP</name>
        <dbReference type="ChEBI" id="CHEBI:30616"/>
    </ligand>
</feature>
<keyword evidence="4 7" id="KW-0067">ATP-binding</keyword>
<sequence length="828" mass="89704">MPATKPDFMNAHALGILEFPRLLAHVAGRASSAPGAAAVRSLVPRVDREWIEAEHARVNAVRSLILSDLGWPTEPIPELGEPLKRLRIEGLTWTALELLQGAMLLRSSRRMRDALRDPRRPSITLAFLAAYAQGLVDLRAQEEAITRAISEDGTVRDDASPTLRRVRKELRQTEGELVRLLEREMGKLESHHQVSDLSVTMRNGRWVIPMRREAKGYVGGIVHDSSGTGATIFVEPPAAVEFGNRVRELELEEQREVERVLRALTEQLHPYHDAIVGAFDALVALDSLYARARYSLEANCGALTFGEPSNGMAIVDGRHPLLLAKGTTVVPFDLALAPDERTLLVSGPNTGGKTVLLKAIGLLCMMAQAGVPAPVGATSCLPVFDDVFADVGDEQSIEASLSTFSAHLKNLGEILRSATANALVLIDELGSGTDPAEGAALGGSILETLTRRGTLTLSTTHLGQLKLLATEVPGVVNASLQFDAVQLAPTYRLLKGVPGRSYGLSIARRLQLSEEVIARAEERLPHGERDMAVLLADVEAREAALTTREQLMDREQEKMRSRVATVTDRELKVRERERDAERVARQEARKYLLEARGQVERAIADVRARAAEQSVAFDEAARAARRSVEEAAAVQGQAVEAVEQRAAKERARVTQKQQGRPTDTTPATAQRTPGVAPARVAPLAEGDTVLVSTLGDKVGRIVSVRGNDVRVVVGSLTVTVPLASLSRTKAAPPPAFKLTLSGDMVEVEPVREVDVRGMRVDEMDDLVLQALDAAVRNDLRELRIIHGKGTGALRARVGEMLKKDTRVTGFRLGAWNEGGAGVTVAELS</sequence>
<dbReference type="Proteomes" id="UP000076404">
    <property type="component" value="Chromosome"/>
</dbReference>
<dbReference type="SMART" id="SM00533">
    <property type="entry name" value="MUTSd"/>
    <property type="match status" value="1"/>
</dbReference>
<dbReference type="PROSITE" id="PS00486">
    <property type="entry name" value="DNA_MISMATCH_REPAIR_2"/>
    <property type="match status" value="1"/>
</dbReference>
<dbReference type="GO" id="GO:0072344">
    <property type="term" value="P:rescue of stalled ribosome"/>
    <property type="evidence" value="ECO:0007669"/>
    <property type="project" value="UniProtKB-UniRule"/>
</dbReference>
<dbReference type="SUPFAM" id="SSF48334">
    <property type="entry name" value="DNA repair protein MutS, domain III"/>
    <property type="match status" value="1"/>
</dbReference>
<evidence type="ECO:0000256" key="3">
    <source>
        <dbReference type="ARBA" id="ARBA00022801"/>
    </source>
</evidence>
<dbReference type="GO" id="GO:0004519">
    <property type="term" value="F:endonuclease activity"/>
    <property type="evidence" value="ECO:0007669"/>
    <property type="project" value="UniProtKB-UniRule"/>
</dbReference>
<organism evidence="10 11">
    <name type="scientific">Gemmatimonas phototrophica</name>
    <dbReference type="NCBI Taxonomy" id="1379270"/>
    <lineage>
        <taxon>Bacteria</taxon>
        <taxon>Pseudomonadati</taxon>
        <taxon>Gemmatimonadota</taxon>
        <taxon>Gemmatimonadia</taxon>
        <taxon>Gemmatimonadales</taxon>
        <taxon>Gemmatimonadaceae</taxon>
        <taxon>Gemmatimonas</taxon>
    </lineage>
</organism>
<comment type="function">
    <text evidence="7">Endonuclease that is involved in the suppression of homologous recombination and thus may have a key role in the control of bacterial genetic diversity.</text>
</comment>
<dbReference type="EC" id="3.1.-.-" evidence="7"/>
<dbReference type="GO" id="GO:0045910">
    <property type="term" value="P:negative regulation of DNA recombination"/>
    <property type="evidence" value="ECO:0007669"/>
    <property type="project" value="InterPro"/>
</dbReference>
<dbReference type="Gene3D" id="3.40.50.300">
    <property type="entry name" value="P-loop containing nucleotide triphosphate hydrolases"/>
    <property type="match status" value="1"/>
</dbReference>
<dbReference type="InterPro" id="IPR002625">
    <property type="entry name" value="Smr_dom"/>
</dbReference>
<name>A0A143BKJ5_9BACT</name>
<dbReference type="GO" id="GO:0043023">
    <property type="term" value="F:ribosomal large subunit binding"/>
    <property type="evidence" value="ECO:0007669"/>
    <property type="project" value="UniProtKB-UniRule"/>
</dbReference>
<dbReference type="EC" id="3.6.4.-" evidence="7"/>
<evidence type="ECO:0000256" key="2">
    <source>
        <dbReference type="ARBA" id="ARBA00022741"/>
    </source>
</evidence>
<evidence type="ECO:0000313" key="10">
    <source>
        <dbReference type="EMBL" id="AMW05042.1"/>
    </source>
</evidence>
<evidence type="ECO:0000256" key="7">
    <source>
        <dbReference type="HAMAP-Rule" id="MF_00092"/>
    </source>
</evidence>
<gene>
    <name evidence="7" type="primary">mutS2</name>
    <name evidence="7" type="synonym">rqcU</name>
    <name evidence="10" type="ORF">GEMMAAP_09825</name>
</gene>
<keyword evidence="6 7" id="KW-0238">DNA-binding</keyword>
<comment type="subunit">
    <text evidence="7">Homodimer. Binds to stalled ribosomes, contacting rRNA.</text>
</comment>
<dbReference type="HAMAP" id="MF_00092">
    <property type="entry name" value="MutS2"/>
    <property type="match status" value="1"/>
</dbReference>
<dbReference type="InterPro" id="IPR000432">
    <property type="entry name" value="DNA_mismatch_repair_MutS_C"/>
</dbReference>
<dbReference type="Pfam" id="PF01713">
    <property type="entry name" value="Smr"/>
    <property type="match status" value="1"/>
</dbReference>
<evidence type="ECO:0000313" key="11">
    <source>
        <dbReference type="Proteomes" id="UP000076404"/>
    </source>
</evidence>
<dbReference type="InterPro" id="IPR005747">
    <property type="entry name" value="MutS2"/>
</dbReference>
<dbReference type="InterPro" id="IPR036063">
    <property type="entry name" value="Smr_dom_sf"/>
</dbReference>
<evidence type="ECO:0000256" key="4">
    <source>
        <dbReference type="ARBA" id="ARBA00022840"/>
    </source>
</evidence>
<proteinExistence type="inferred from homology"/>
<keyword evidence="7" id="KW-0255">Endonuclease</keyword>
<dbReference type="InterPro" id="IPR027417">
    <property type="entry name" value="P-loop_NTPase"/>
</dbReference>
<dbReference type="InterPro" id="IPR007696">
    <property type="entry name" value="DNA_mismatch_repair_MutS_core"/>
</dbReference>
<dbReference type="SMART" id="SM00463">
    <property type="entry name" value="SMR"/>
    <property type="match status" value="1"/>
</dbReference>
<dbReference type="FunFam" id="3.40.50.300:FF:000830">
    <property type="entry name" value="Endonuclease MutS2"/>
    <property type="match status" value="1"/>
</dbReference>